<name>A0A7W6GF60_9HYPH</name>
<dbReference type="EMBL" id="JACIDR010000001">
    <property type="protein sequence ID" value="MBB3972587.1"/>
    <property type="molecule type" value="Genomic_DNA"/>
</dbReference>
<protein>
    <submittedName>
        <fullName evidence="2">Putative integral membrane protein (TIGR02587 family)</fullName>
    </submittedName>
</protein>
<keyword evidence="3" id="KW-1185">Reference proteome</keyword>
<feature type="transmembrane region" description="Helical" evidence="1">
    <location>
        <begin position="115"/>
        <end position="133"/>
    </location>
</feature>
<evidence type="ECO:0000313" key="3">
    <source>
        <dbReference type="Proteomes" id="UP000528964"/>
    </source>
</evidence>
<evidence type="ECO:0000256" key="1">
    <source>
        <dbReference type="SAM" id="Phobius"/>
    </source>
</evidence>
<dbReference type="RefSeq" id="WP_183394367.1">
    <property type="nucleotide sequence ID" value="NZ_JACIDR010000001.1"/>
</dbReference>
<keyword evidence="1" id="KW-0472">Membrane</keyword>
<dbReference type="Pfam" id="PF09622">
    <property type="entry name" value="DUF2391"/>
    <property type="match status" value="1"/>
</dbReference>
<feature type="transmembrane region" description="Helical" evidence="1">
    <location>
        <begin position="52"/>
        <end position="72"/>
    </location>
</feature>
<keyword evidence="1" id="KW-0812">Transmembrane</keyword>
<comment type="caution">
    <text evidence="2">The sequence shown here is derived from an EMBL/GenBank/DDBJ whole genome shotgun (WGS) entry which is preliminary data.</text>
</comment>
<reference evidence="2 3" key="1">
    <citation type="submission" date="2020-08" db="EMBL/GenBank/DDBJ databases">
        <title>Genomic Encyclopedia of Type Strains, Phase IV (KMG-IV): sequencing the most valuable type-strain genomes for metagenomic binning, comparative biology and taxonomic classification.</title>
        <authorList>
            <person name="Goeker M."/>
        </authorList>
    </citation>
    <scope>NUCLEOTIDE SEQUENCE [LARGE SCALE GENOMIC DNA]</scope>
    <source>
        <strain evidence="2 3">DSM 25481</strain>
    </source>
</reference>
<organism evidence="2 3">
    <name type="scientific">Hansschlegelia beijingensis</name>
    <dbReference type="NCBI Taxonomy" id="1133344"/>
    <lineage>
        <taxon>Bacteria</taxon>
        <taxon>Pseudomonadati</taxon>
        <taxon>Pseudomonadota</taxon>
        <taxon>Alphaproteobacteria</taxon>
        <taxon>Hyphomicrobiales</taxon>
        <taxon>Methylopilaceae</taxon>
        <taxon>Hansschlegelia</taxon>
    </lineage>
</organism>
<feature type="transmembrane region" description="Helical" evidence="1">
    <location>
        <begin position="153"/>
        <end position="172"/>
    </location>
</feature>
<sequence>MPALSAERRREIERGFLVALARAFGGAIVFVLPVLMTMEMWQLGGSMEPGRLMLLLLAVLPLLVGLSHYIGFQETETWLDDVRDALVALLVGFVTSTVVLTLFGVIGPSQSLDEMLGAIVIQAVPASFGAVIAQGQLGQGDEADRSRNRRAGYAGDLLFLAAGAVFLCFNIAPTEEVDLIAASMTPFHALALVALSIVSMHAIVYSVQFRGQAALRPEGLGFFSLFVCYTLAGYAVALLVCAAMLWDFGRLEGLGPGAALRLVVVLGFPASIGAAFARLIVGGQS</sequence>
<accession>A0A7W6GF60</accession>
<dbReference type="AlphaFoldDB" id="A0A7W6GF60"/>
<dbReference type="NCBIfam" id="TIGR02587">
    <property type="entry name" value="TIGR02587 family membrane protein"/>
    <property type="match status" value="1"/>
</dbReference>
<keyword evidence="1" id="KW-1133">Transmembrane helix</keyword>
<feature type="transmembrane region" description="Helical" evidence="1">
    <location>
        <begin position="12"/>
        <end position="32"/>
    </location>
</feature>
<proteinExistence type="predicted"/>
<feature type="transmembrane region" description="Helical" evidence="1">
    <location>
        <begin position="258"/>
        <end position="281"/>
    </location>
</feature>
<dbReference type="InterPro" id="IPR024464">
    <property type="entry name" value="DUF2391"/>
</dbReference>
<feature type="transmembrane region" description="Helical" evidence="1">
    <location>
        <begin position="84"/>
        <end position="103"/>
    </location>
</feature>
<feature type="transmembrane region" description="Helical" evidence="1">
    <location>
        <begin position="187"/>
        <end position="207"/>
    </location>
</feature>
<feature type="transmembrane region" description="Helical" evidence="1">
    <location>
        <begin position="219"/>
        <end position="246"/>
    </location>
</feature>
<gene>
    <name evidence="2" type="ORF">GGR24_001220</name>
</gene>
<evidence type="ECO:0000313" key="2">
    <source>
        <dbReference type="EMBL" id="MBB3972587.1"/>
    </source>
</evidence>
<dbReference type="InterPro" id="IPR013416">
    <property type="entry name" value="CHP02587_IM"/>
</dbReference>
<dbReference type="Proteomes" id="UP000528964">
    <property type="component" value="Unassembled WGS sequence"/>
</dbReference>